<keyword evidence="3" id="KW-1185">Reference proteome</keyword>
<proteinExistence type="predicted"/>
<gene>
    <name evidence="2" type="ORF">BT96DRAFT_636933</name>
</gene>
<feature type="compositionally biased region" description="Polar residues" evidence="1">
    <location>
        <begin position="29"/>
        <end position="41"/>
    </location>
</feature>
<name>A0A6A4HP98_9AGAR</name>
<feature type="region of interest" description="Disordered" evidence="1">
    <location>
        <begin position="1"/>
        <end position="70"/>
    </location>
</feature>
<dbReference type="AlphaFoldDB" id="A0A6A4HP98"/>
<organism evidence="2 3">
    <name type="scientific">Gymnopus androsaceus JB14</name>
    <dbReference type="NCBI Taxonomy" id="1447944"/>
    <lineage>
        <taxon>Eukaryota</taxon>
        <taxon>Fungi</taxon>
        <taxon>Dikarya</taxon>
        <taxon>Basidiomycota</taxon>
        <taxon>Agaricomycotina</taxon>
        <taxon>Agaricomycetes</taxon>
        <taxon>Agaricomycetidae</taxon>
        <taxon>Agaricales</taxon>
        <taxon>Marasmiineae</taxon>
        <taxon>Omphalotaceae</taxon>
        <taxon>Gymnopus</taxon>
    </lineage>
</organism>
<reference evidence="2" key="1">
    <citation type="journal article" date="2019" name="Environ. Microbiol.">
        <title>Fungal ecological strategies reflected in gene transcription - a case study of two litter decomposers.</title>
        <authorList>
            <person name="Barbi F."/>
            <person name="Kohler A."/>
            <person name="Barry K."/>
            <person name="Baskaran P."/>
            <person name="Daum C."/>
            <person name="Fauchery L."/>
            <person name="Ihrmark K."/>
            <person name="Kuo A."/>
            <person name="LaButti K."/>
            <person name="Lipzen A."/>
            <person name="Morin E."/>
            <person name="Grigoriev I.V."/>
            <person name="Henrissat B."/>
            <person name="Lindahl B."/>
            <person name="Martin F."/>
        </authorList>
    </citation>
    <scope>NUCLEOTIDE SEQUENCE</scope>
    <source>
        <strain evidence="2">JB14</strain>
    </source>
</reference>
<evidence type="ECO:0000256" key="1">
    <source>
        <dbReference type="SAM" id="MobiDB-lite"/>
    </source>
</evidence>
<protein>
    <submittedName>
        <fullName evidence="2">Uncharacterized protein</fullName>
    </submittedName>
</protein>
<sequence length="70" mass="7520">MEFSAARGLLGNQDAIPVTVMNSRRESRGTTAGTSSPNLSGNLLHRPLDDEGISPAEERTRVLCRPTQPS</sequence>
<evidence type="ECO:0000313" key="2">
    <source>
        <dbReference type="EMBL" id="KAE9400822.1"/>
    </source>
</evidence>
<dbReference type="EMBL" id="ML769453">
    <property type="protein sequence ID" value="KAE9400822.1"/>
    <property type="molecule type" value="Genomic_DNA"/>
</dbReference>
<evidence type="ECO:0000313" key="3">
    <source>
        <dbReference type="Proteomes" id="UP000799118"/>
    </source>
</evidence>
<dbReference type="OrthoDB" id="3228777at2759"/>
<accession>A0A6A4HP98</accession>
<dbReference type="Proteomes" id="UP000799118">
    <property type="component" value="Unassembled WGS sequence"/>
</dbReference>